<sequence length="46" mass="5496">MIGTIVCAAIPYKNFKEKIRITKKYQDCKIEIYKEFVLVINKDKEE</sequence>
<dbReference type="EMBL" id="JACOOO010000047">
    <property type="protein sequence ID" value="MBC5631029.1"/>
    <property type="molecule type" value="Genomic_DNA"/>
</dbReference>
<dbReference type="RefSeq" id="WP_186861137.1">
    <property type="nucleotide sequence ID" value="NZ_JACOOO010000047.1"/>
</dbReference>
<evidence type="ECO:0000313" key="1">
    <source>
        <dbReference type="EMBL" id="MBC5631029.1"/>
    </source>
</evidence>
<reference evidence="1 2" key="1">
    <citation type="submission" date="2020-08" db="EMBL/GenBank/DDBJ databases">
        <title>Genome public.</title>
        <authorList>
            <person name="Liu C."/>
            <person name="Sun Q."/>
        </authorList>
    </citation>
    <scope>NUCLEOTIDE SEQUENCE [LARGE SCALE GENOMIC DNA]</scope>
    <source>
        <strain evidence="1 2">NSJ-6</strain>
    </source>
</reference>
<dbReference type="Proteomes" id="UP000596929">
    <property type="component" value="Unassembled WGS sequence"/>
</dbReference>
<evidence type="ECO:0000313" key="2">
    <source>
        <dbReference type="Proteomes" id="UP000596929"/>
    </source>
</evidence>
<organism evidence="1 2">
    <name type="scientific">Clostridium hominis</name>
    <dbReference type="NCBI Taxonomy" id="2763036"/>
    <lineage>
        <taxon>Bacteria</taxon>
        <taxon>Bacillati</taxon>
        <taxon>Bacillota</taxon>
        <taxon>Clostridia</taxon>
        <taxon>Eubacteriales</taxon>
        <taxon>Clostridiaceae</taxon>
        <taxon>Clostridium</taxon>
    </lineage>
</organism>
<gene>
    <name evidence="1" type="ORF">H8S20_19570</name>
</gene>
<comment type="caution">
    <text evidence="1">The sequence shown here is derived from an EMBL/GenBank/DDBJ whole genome shotgun (WGS) entry which is preliminary data.</text>
</comment>
<name>A0ABR7DHY5_9CLOT</name>
<proteinExistence type="predicted"/>
<protein>
    <submittedName>
        <fullName evidence="1">Uncharacterized protein</fullName>
    </submittedName>
</protein>
<accession>A0ABR7DHY5</accession>
<keyword evidence="2" id="KW-1185">Reference proteome</keyword>